<proteinExistence type="predicted"/>
<dbReference type="AlphaFoldDB" id="A0A9P9YRV5"/>
<keyword evidence="2" id="KW-1185">Reference proteome</keyword>
<dbReference type="Proteomes" id="UP001059596">
    <property type="component" value="Unassembled WGS sequence"/>
</dbReference>
<reference evidence="1" key="1">
    <citation type="journal article" date="2023" name="Genome Biol. Evol.">
        <title>Long-read-based Genome Assembly of Drosophila gunungcola Reveals Fewer Chemosensory Genes in Flower-breeding Species.</title>
        <authorList>
            <person name="Negi A."/>
            <person name="Liao B.Y."/>
            <person name="Yeh S.D."/>
        </authorList>
    </citation>
    <scope>NUCLEOTIDE SEQUENCE</scope>
    <source>
        <strain evidence="1">Sukarami</strain>
    </source>
</reference>
<organism evidence="1 2">
    <name type="scientific">Drosophila gunungcola</name>
    <name type="common">fruit fly</name>
    <dbReference type="NCBI Taxonomy" id="103775"/>
    <lineage>
        <taxon>Eukaryota</taxon>
        <taxon>Metazoa</taxon>
        <taxon>Ecdysozoa</taxon>
        <taxon>Arthropoda</taxon>
        <taxon>Hexapoda</taxon>
        <taxon>Insecta</taxon>
        <taxon>Pterygota</taxon>
        <taxon>Neoptera</taxon>
        <taxon>Endopterygota</taxon>
        <taxon>Diptera</taxon>
        <taxon>Brachycera</taxon>
        <taxon>Muscomorpha</taxon>
        <taxon>Ephydroidea</taxon>
        <taxon>Drosophilidae</taxon>
        <taxon>Drosophila</taxon>
        <taxon>Sophophora</taxon>
    </lineage>
</organism>
<sequence>MRKKSCIVRITNCASVLHNVLHKRTSTTPFDSEFIALLSAMSLC</sequence>
<comment type="caution">
    <text evidence="1">The sequence shown here is derived from an EMBL/GenBank/DDBJ whole genome shotgun (WGS) entry which is preliminary data.</text>
</comment>
<accession>A0A9P9YRV5</accession>
<gene>
    <name evidence="1" type="ORF">M5D96_003254</name>
</gene>
<evidence type="ECO:0000313" key="2">
    <source>
        <dbReference type="Proteomes" id="UP001059596"/>
    </source>
</evidence>
<name>A0A9P9YRV5_9MUSC</name>
<dbReference type="EMBL" id="JAMKOV010000002">
    <property type="protein sequence ID" value="KAI8041958.1"/>
    <property type="molecule type" value="Genomic_DNA"/>
</dbReference>
<evidence type="ECO:0000313" key="1">
    <source>
        <dbReference type="EMBL" id="KAI8041958.1"/>
    </source>
</evidence>
<protein>
    <submittedName>
        <fullName evidence="1">Uncharacterized protein</fullName>
    </submittedName>
</protein>